<accession>A0A0C2MKE7</accession>
<dbReference type="InterPro" id="IPR000467">
    <property type="entry name" value="G_patch_dom"/>
</dbReference>
<dbReference type="GO" id="GO:0005634">
    <property type="term" value="C:nucleus"/>
    <property type="evidence" value="ECO:0007669"/>
    <property type="project" value="TreeGrafter"/>
</dbReference>
<reference evidence="4 5" key="1">
    <citation type="journal article" date="2014" name="Genome Biol. Evol.">
        <title>The genome of the myxosporean Thelohanellus kitauei shows adaptations to nutrient acquisition within its fish host.</title>
        <authorList>
            <person name="Yang Y."/>
            <person name="Xiong J."/>
            <person name="Zhou Z."/>
            <person name="Huo F."/>
            <person name="Miao W."/>
            <person name="Ran C."/>
            <person name="Liu Y."/>
            <person name="Zhang J."/>
            <person name="Feng J."/>
            <person name="Wang M."/>
            <person name="Wang M."/>
            <person name="Wang L."/>
            <person name="Yao B."/>
        </authorList>
    </citation>
    <scope>NUCLEOTIDE SEQUENCE [LARGE SCALE GENOMIC DNA]</scope>
    <source>
        <strain evidence="4">Wuqing</strain>
    </source>
</reference>
<dbReference type="PROSITE" id="PS50174">
    <property type="entry name" value="G_PATCH"/>
    <property type="match status" value="1"/>
</dbReference>
<evidence type="ECO:0000256" key="2">
    <source>
        <dbReference type="SAM" id="MobiDB-lite"/>
    </source>
</evidence>
<protein>
    <submittedName>
        <fullName evidence="4">G patch domain-containing protein 1</fullName>
    </submittedName>
</protein>
<gene>
    <name evidence="4" type="ORF">RF11_04547</name>
</gene>
<organism evidence="4 5">
    <name type="scientific">Thelohanellus kitauei</name>
    <name type="common">Myxosporean</name>
    <dbReference type="NCBI Taxonomy" id="669202"/>
    <lineage>
        <taxon>Eukaryota</taxon>
        <taxon>Metazoa</taxon>
        <taxon>Cnidaria</taxon>
        <taxon>Myxozoa</taxon>
        <taxon>Myxosporea</taxon>
        <taxon>Bivalvulida</taxon>
        <taxon>Platysporina</taxon>
        <taxon>Myxobolidae</taxon>
        <taxon>Thelohanellus</taxon>
    </lineage>
</organism>
<dbReference type="EMBL" id="JWZT01003124">
    <property type="protein sequence ID" value="KII67671.1"/>
    <property type="molecule type" value="Genomic_DNA"/>
</dbReference>
<dbReference type="PANTHER" id="PTHR13384">
    <property type="entry name" value="G PATCH DOMAIN-CONTAINING PROTEIN 1"/>
    <property type="match status" value="1"/>
</dbReference>
<dbReference type="Pfam" id="PF07713">
    <property type="entry name" value="DUF1604"/>
    <property type="match status" value="1"/>
</dbReference>
<evidence type="ECO:0000313" key="5">
    <source>
        <dbReference type="Proteomes" id="UP000031668"/>
    </source>
</evidence>
<proteinExistence type="inferred from homology"/>
<dbReference type="GO" id="GO:0003723">
    <property type="term" value="F:RNA binding"/>
    <property type="evidence" value="ECO:0007669"/>
    <property type="project" value="TreeGrafter"/>
</dbReference>
<dbReference type="AlphaFoldDB" id="A0A0C2MKE7"/>
<comment type="caution">
    <text evidence="4">The sequence shown here is derived from an EMBL/GenBank/DDBJ whole genome shotgun (WGS) entry which is preliminary data.</text>
</comment>
<feature type="domain" description="G-patch" evidence="3">
    <location>
        <begin position="168"/>
        <end position="201"/>
    </location>
</feature>
<dbReference type="PANTHER" id="PTHR13384:SF19">
    <property type="entry name" value="G PATCH DOMAIN-CONTAINING PROTEIN 1"/>
    <property type="match status" value="1"/>
</dbReference>
<comment type="similarity">
    <text evidence="1">Belongs to the GPATCH1 family.</text>
</comment>
<sequence>MSSSDYEHEDKSDENKKKFTDTNEYVVFGTPIELNEEELETGKKKMRISDQVATDERGRRRFHGAFTGGFSAGFFNSCGSKEGWTPSTFVSSRSERNQAGIQKPENYMDDEDFSEFGIAPKKYTAKSKFQSKTGSIRNEIDQAMESHNVLRSIISDDHLYDCINIVPKTTVGFDLLRRMGWKEGRGFGEATEFKKDTKVYGCDLPPHLRKPEKVVLLAPKAIDLKIPAPKTNLYGIGYKSLKRDVDNISDITKKREAAFKPTEREGKGIRGTAFGIGVFDEYDADEEIYHQDNIDDYDYSIDSGHTDDHEVQHVTNVRLWFGFVKPKSNTILEDKQFNLPVIPDGYSPAPILGPEVSDSYEKGSRRFFDSKARAKAIETDKTSKKVDSKPASTSQPSFLLPDSLKRKFHGSGEVLEEKETPEQLAIKSAQNNMFGKMTRTITHWLPSDVLCKRWNVVCLGSTSVRSERPKINAPAAKRIVTAALQPTIKGPLSVLNQNNIYEPPNNTKKTYMDKTPQGEKTLSVQKLIEADSEIPMTKQNEDFKQEFLAPKRSMDLFKAVFCDSDED</sequence>
<feature type="region of interest" description="Disordered" evidence="2">
    <location>
        <begin position="1"/>
        <end position="20"/>
    </location>
</feature>
<evidence type="ECO:0000259" key="3">
    <source>
        <dbReference type="PROSITE" id="PS50174"/>
    </source>
</evidence>
<evidence type="ECO:0000313" key="4">
    <source>
        <dbReference type="EMBL" id="KII67671.1"/>
    </source>
</evidence>
<dbReference type="Proteomes" id="UP000031668">
    <property type="component" value="Unassembled WGS sequence"/>
</dbReference>
<dbReference type="InterPro" id="IPR011666">
    <property type="entry name" value="DUF1604"/>
</dbReference>
<name>A0A0C2MKE7_THEKT</name>
<dbReference type="GO" id="GO:0006397">
    <property type="term" value="P:mRNA processing"/>
    <property type="evidence" value="ECO:0007669"/>
    <property type="project" value="InterPro"/>
</dbReference>
<keyword evidence="5" id="KW-1185">Reference proteome</keyword>
<dbReference type="OrthoDB" id="20507at2759"/>
<dbReference type="OMA" id="MTRTITH"/>
<evidence type="ECO:0000256" key="1">
    <source>
        <dbReference type="ARBA" id="ARBA00008600"/>
    </source>
</evidence>